<gene>
    <name evidence="6" type="ORF">PBS003_LOCUS3717</name>
</gene>
<dbReference type="PANTHER" id="PTHR22904:SF533">
    <property type="entry name" value="HSP70-HSP90 ORGANIZING PROTEIN 3"/>
    <property type="match status" value="1"/>
</dbReference>
<organism evidence="6 7">
    <name type="scientific">Peronospora belbahrii</name>
    <dbReference type="NCBI Taxonomy" id="622444"/>
    <lineage>
        <taxon>Eukaryota</taxon>
        <taxon>Sar</taxon>
        <taxon>Stramenopiles</taxon>
        <taxon>Oomycota</taxon>
        <taxon>Peronosporomycetes</taxon>
        <taxon>Peronosporales</taxon>
        <taxon>Peronosporaceae</taxon>
        <taxon>Peronospora</taxon>
    </lineage>
</organism>
<dbReference type="GO" id="GO:0005524">
    <property type="term" value="F:ATP binding"/>
    <property type="evidence" value="ECO:0007669"/>
    <property type="project" value="UniProtKB-KW"/>
</dbReference>
<name>A0AAU9KWY5_9STRA</name>
<evidence type="ECO:0000313" key="6">
    <source>
        <dbReference type="EMBL" id="CAH0476954.1"/>
    </source>
</evidence>
<sequence length="318" mass="36195">MAPKRRTRKTTKDVHASLPTEERTKLGAEAKERGNAAFASGDHATAIKEFTTAIAYEPTNVIYYSNRSAAYLSAGQATPAMQDAKSCIELDSKFAKGYARLGAAHFYIKNYAKAITAYTQGLTMDKGNKALQAGLTQAQAAQQVQDEEISGVEMDEATRKMKRMEIEEKINKARKEREERAKRAEKGFSEFESLNEELFTRCEETVLKVLEDAKMKPEDVTELVLVGGSTRIPKDDINRMVAEADKFKKDDAEMLRRIEARNELEQFIYRAIEMAREKGDTNVESAIRDARDWLEDHEEATLRELEDKKRMLERMVRF</sequence>
<dbReference type="Gene3D" id="3.30.420.40">
    <property type="match status" value="1"/>
</dbReference>
<keyword evidence="1" id="KW-0677">Repeat</keyword>
<dbReference type="SUPFAM" id="SSF53067">
    <property type="entry name" value="Actin-like ATPase domain"/>
    <property type="match status" value="1"/>
</dbReference>
<protein>
    <submittedName>
        <fullName evidence="6">Uncharacterized protein</fullName>
    </submittedName>
</protein>
<accession>A0AAU9KWY5</accession>
<dbReference type="SMART" id="SM00028">
    <property type="entry name" value="TPR"/>
    <property type="match status" value="3"/>
</dbReference>
<dbReference type="Pfam" id="PF13181">
    <property type="entry name" value="TPR_8"/>
    <property type="match status" value="1"/>
</dbReference>
<feature type="repeat" description="TPR" evidence="5">
    <location>
        <begin position="95"/>
        <end position="128"/>
    </location>
</feature>
<dbReference type="EMBL" id="CAKKTJ010000165">
    <property type="protein sequence ID" value="CAH0476954.1"/>
    <property type="molecule type" value="Genomic_DNA"/>
</dbReference>
<evidence type="ECO:0000256" key="5">
    <source>
        <dbReference type="PROSITE-ProRule" id="PRU00339"/>
    </source>
</evidence>
<evidence type="ECO:0000256" key="2">
    <source>
        <dbReference type="ARBA" id="ARBA00022741"/>
    </source>
</evidence>
<dbReference type="Pfam" id="PF00012">
    <property type="entry name" value="HSP70"/>
    <property type="match status" value="1"/>
</dbReference>
<dbReference type="PROSITE" id="PS50005">
    <property type="entry name" value="TPR"/>
    <property type="match status" value="1"/>
</dbReference>
<dbReference type="GO" id="GO:0140662">
    <property type="term" value="F:ATP-dependent protein folding chaperone"/>
    <property type="evidence" value="ECO:0007669"/>
    <property type="project" value="InterPro"/>
</dbReference>
<proteinExistence type="predicted"/>
<dbReference type="AlphaFoldDB" id="A0AAU9KWY5"/>
<dbReference type="Gene3D" id="1.25.40.10">
    <property type="entry name" value="Tetratricopeptide repeat domain"/>
    <property type="match status" value="1"/>
</dbReference>
<dbReference type="InterPro" id="IPR043129">
    <property type="entry name" value="ATPase_NBD"/>
</dbReference>
<dbReference type="PANTHER" id="PTHR22904">
    <property type="entry name" value="TPR REPEAT CONTAINING PROTEIN"/>
    <property type="match status" value="1"/>
</dbReference>
<dbReference type="InterPro" id="IPR029048">
    <property type="entry name" value="HSP70_C_sf"/>
</dbReference>
<comment type="caution">
    <text evidence="6">The sequence shown here is derived from an EMBL/GenBank/DDBJ whole genome shotgun (WGS) entry which is preliminary data.</text>
</comment>
<keyword evidence="4" id="KW-0067">ATP-binding</keyword>
<dbReference type="SUPFAM" id="SSF48452">
    <property type="entry name" value="TPR-like"/>
    <property type="match status" value="1"/>
</dbReference>
<evidence type="ECO:0000256" key="4">
    <source>
        <dbReference type="ARBA" id="ARBA00022840"/>
    </source>
</evidence>
<dbReference type="SUPFAM" id="SSF100934">
    <property type="entry name" value="Heat shock protein 70kD (HSP70), C-terminal subdomain"/>
    <property type="match status" value="1"/>
</dbReference>
<dbReference type="Gene3D" id="1.20.1270.10">
    <property type="match status" value="1"/>
</dbReference>
<keyword evidence="3 5" id="KW-0802">TPR repeat</keyword>
<dbReference type="Proteomes" id="UP001160483">
    <property type="component" value="Unassembled WGS sequence"/>
</dbReference>
<reference evidence="6" key="1">
    <citation type="submission" date="2021-11" db="EMBL/GenBank/DDBJ databases">
        <authorList>
            <person name="Islam A."/>
            <person name="Islam S."/>
            <person name="Flora M.S."/>
            <person name="Rahman M."/>
            <person name="Ziaur R.M."/>
            <person name="Epstein J.H."/>
            <person name="Hassan M."/>
            <person name="Klassen M."/>
            <person name="Woodard K."/>
            <person name="Webb A."/>
            <person name="Webby R.J."/>
            <person name="El Zowalaty M.E."/>
        </authorList>
    </citation>
    <scope>NUCLEOTIDE SEQUENCE</scope>
    <source>
        <strain evidence="6">Pbs3</strain>
    </source>
</reference>
<keyword evidence="2" id="KW-0547">Nucleotide-binding</keyword>
<dbReference type="InterPro" id="IPR013126">
    <property type="entry name" value="Hsp_70_fam"/>
</dbReference>
<dbReference type="InterPro" id="IPR019734">
    <property type="entry name" value="TPR_rpt"/>
</dbReference>
<evidence type="ECO:0000313" key="7">
    <source>
        <dbReference type="Proteomes" id="UP001160483"/>
    </source>
</evidence>
<dbReference type="FunFam" id="1.25.40.10:FF:000399">
    <property type="entry name" value="TPR-repeat-containing chaperone protein DNAJ"/>
    <property type="match status" value="1"/>
</dbReference>
<evidence type="ECO:0000256" key="1">
    <source>
        <dbReference type="ARBA" id="ARBA00022737"/>
    </source>
</evidence>
<evidence type="ECO:0000256" key="3">
    <source>
        <dbReference type="ARBA" id="ARBA00022803"/>
    </source>
</evidence>
<dbReference type="InterPro" id="IPR011990">
    <property type="entry name" value="TPR-like_helical_dom_sf"/>
</dbReference>
<dbReference type="GO" id="GO:0051879">
    <property type="term" value="F:Hsp90 protein binding"/>
    <property type="evidence" value="ECO:0007669"/>
    <property type="project" value="TreeGrafter"/>
</dbReference>